<organism evidence="2">
    <name type="scientific">mine drainage metagenome</name>
    <dbReference type="NCBI Taxonomy" id="410659"/>
    <lineage>
        <taxon>unclassified sequences</taxon>
        <taxon>metagenomes</taxon>
        <taxon>ecological metagenomes</taxon>
    </lineage>
</organism>
<gene>
    <name evidence="2" type="ORF">CARN1_2307</name>
</gene>
<dbReference type="EMBL" id="CABL01000001">
    <property type="protein sequence ID" value="CBH74420.1"/>
    <property type="molecule type" value="Genomic_DNA"/>
</dbReference>
<protein>
    <submittedName>
        <fullName evidence="2">Uncharacterized protein</fullName>
    </submittedName>
</protein>
<proteinExistence type="predicted"/>
<evidence type="ECO:0000313" key="2">
    <source>
        <dbReference type="EMBL" id="CBH74420.1"/>
    </source>
</evidence>
<feature type="compositionally biased region" description="Low complexity" evidence="1">
    <location>
        <begin position="72"/>
        <end position="84"/>
    </location>
</feature>
<feature type="region of interest" description="Disordered" evidence="1">
    <location>
        <begin position="15"/>
        <end position="54"/>
    </location>
</feature>
<evidence type="ECO:0000256" key="1">
    <source>
        <dbReference type="SAM" id="MobiDB-lite"/>
    </source>
</evidence>
<comment type="caution">
    <text evidence="2">The sequence shown here is derived from an EMBL/GenBank/DDBJ whole genome shotgun (WGS) entry which is preliminary data.</text>
</comment>
<name>E6PD68_9ZZZZ</name>
<sequence length="198" mass="20031">MLSLALALAACSAHPARPATVASPPPSTSLAPTHAPAHAKATGRAPAAASPPAALATPAPVATATSLASPAPSAIASPVPMAPTAKPPAKPAKKHAEPKPKPTATPAPRILSYSLSETNFHPGDRVYGSAKTTFNVASIEVRIDGYSISMDKVGPGRFTLSYTVPNYPFFVRGPISILVIARNTQGAATTETLSGALE</sequence>
<feature type="region of interest" description="Disordered" evidence="1">
    <location>
        <begin position="72"/>
        <end position="109"/>
    </location>
</feature>
<reference evidence="2" key="1">
    <citation type="submission" date="2009-10" db="EMBL/GenBank/DDBJ databases">
        <title>Diversity of trophic interactions inside an arsenic-rich microbial ecosystem.</title>
        <authorList>
            <person name="Bertin P.N."/>
            <person name="Heinrich-Salmeron A."/>
            <person name="Pelletier E."/>
            <person name="Goulhen-Chollet F."/>
            <person name="Arsene-Ploetze F."/>
            <person name="Gallien S."/>
            <person name="Calteau A."/>
            <person name="Vallenet D."/>
            <person name="Casiot C."/>
            <person name="Chane-Woon-Ming B."/>
            <person name="Giloteaux L."/>
            <person name="Barakat M."/>
            <person name="Bonnefoy V."/>
            <person name="Bruneel O."/>
            <person name="Chandler M."/>
            <person name="Cleiss J."/>
            <person name="Duran R."/>
            <person name="Elbaz-Poulichet F."/>
            <person name="Fonknechten N."/>
            <person name="Lauga B."/>
            <person name="Mornico D."/>
            <person name="Ortet P."/>
            <person name="Schaeffer C."/>
            <person name="Siguier P."/>
            <person name="Alexander Thil Smith A."/>
            <person name="Van Dorsselaer A."/>
            <person name="Weissenbach J."/>
            <person name="Medigue C."/>
            <person name="Le Paslier D."/>
        </authorList>
    </citation>
    <scope>NUCLEOTIDE SEQUENCE</scope>
</reference>
<accession>E6PD68</accession>
<dbReference type="AlphaFoldDB" id="E6PD68"/>